<dbReference type="Proteomes" id="UP000827872">
    <property type="component" value="Linkage Group LG01"/>
</dbReference>
<evidence type="ECO:0000313" key="1">
    <source>
        <dbReference type="EMBL" id="KAH8017410.1"/>
    </source>
</evidence>
<protein>
    <submittedName>
        <fullName evidence="1">Popeye domain-containing protein 3</fullName>
    </submittedName>
</protein>
<gene>
    <name evidence="1" type="primary">POPDC3_2</name>
    <name evidence="1" type="ORF">K3G42_029142</name>
</gene>
<comment type="caution">
    <text evidence="1">The sequence shown here is derived from an EMBL/GenBank/DDBJ whole genome shotgun (WGS) entry which is preliminary data.</text>
</comment>
<accession>A0ACB8GD64</accession>
<proteinExistence type="predicted"/>
<organism evidence="1 2">
    <name type="scientific">Sphaerodactylus townsendi</name>
    <dbReference type="NCBI Taxonomy" id="933632"/>
    <lineage>
        <taxon>Eukaryota</taxon>
        <taxon>Metazoa</taxon>
        <taxon>Chordata</taxon>
        <taxon>Craniata</taxon>
        <taxon>Vertebrata</taxon>
        <taxon>Euteleostomi</taxon>
        <taxon>Lepidosauria</taxon>
        <taxon>Squamata</taxon>
        <taxon>Bifurcata</taxon>
        <taxon>Gekkota</taxon>
        <taxon>Sphaerodactylidae</taxon>
        <taxon>Sphaerodactylus</taxon>
    </lineage>
</organism>
<dbReference type="EMBL" id="CM037614">
    <property type="protein sequence ID" value="KAH8017410.1"/>
    <property type="molecule type" value="Genomic_DNA"/>
</dbReference>
<sequence length="212" mass="23862">MTEYPLVDDHDGGAGPCPSHCEAQPEPRTSAAALEKLEPVLVSAATAAKHRTIPGICYGSSQVHSNSWCPHPRIRVTVDGEFLHYIFPLQFLDSPEWDSLRPTEEGIFQVTLTAETDCQYVAWRRKKLYLLFAKHRYISRLFSILVGSDIADKLYALNDRVNLGKGFRFDIRLPNFYHMSVPQTPKKQLGDQLQNNSTQILANVINCSSSTK</sequence>
<evidence type="ECO:0000313" key="2">
    <source>
        <dbReference type="Proteomes" id="UP000827872"/>
    </source>
</evidence>
<keyword evidence="2" id="KW-1185">Reference proteome</keyword>
<reference evidence="1" key="1">
    <citation type="submission" date="2021-08" db="EMBL/GenBank/DDBJ databases">
        <title>The first chromosome-level gecko genome reveals the dynamic sex chromosomes of Neotropical dwarf geckos (Sphaerodactylidae: Sphaerodactylus).</title>
        <authorList>
            <person name="Pinto B.J."/>
            <person name="Keating S.E."/>
            <person name="Gamble T."/>
        </authorList>
    </citation>
    <scope>NUCLEOTIDE SEQUENCE</scope>
    <source>
        <strain evidence="1">TG3544</strain>
    </source>
</reference>
<name>A0ACB8GD64_9SAUR</name>